<protein>
    <recommendedName>
        <fullName evidence="10">dITP/XTP pyrophosphatase</fullName>
        <ecNumber evidence="10">3.6.1.66</ecNumber>
    </recommendedName>
    <alternativeName>
        <fullName evidence="10">Non-canonical purine NTP pyrophosphatase</fullName>
    </alternativeName>
    <alternativeName>
        <fullName evidence="10">Non-standard purine NTP pyrophosphatase</fullName>
    </alternativeName>
    <alternativeName>
        <fullName evidence="10">Nucleoside-triphosphate diphosphatase</fullName>
    </alternativeName>
    <alternativeName>
        <fullName evidence="10">Nucleoside-triphosphate pyrophosphatase</fullName>
        <shortName evidence="10">NTPase</shortName>
    </alternativeName>
</protein>
<comment type="similarity">
    <text evidence="1 10 11">Belongs to the HAM1 NTPase family.</text>
</comment>
<dbReference type="InterPro" id="IPR029001">
    <property type="entry name" value="ITPase-like_fam"/>
</dbReference>
<evidence type="ECO:0000256" key="9">
    <source>
        <dbReference type="ARBA" id="ARBA00052017"/>
    </source>
</evidence>
<comment type="caution">
    <text evidence="10">Lacks conserved residue(s) required for the propagation of feature annotation.</text>
</comment>
<dbReference type="OrthoDB" id="9807456at2"/>
<dbReference type="GO" id="GO:0005829">
    <property type="term" value="C:cytosol"/>
    <property type="evidence" value="ECO:0007669"/>
    <property type="project" value="TreeGrafter"/>
</dbReference>
<dbReference type="Proteomes" id="UP000189674">
    <property type="component" value="Chromosome"/>
</dbReference>
<feature type="binding site" evidence="10">
    <location>
        <position position="70"/>
    </location>
    <ligand>
        <name>Mg(2+)</name>
        <dbReference type="ChEBI" id="CHEBI:18420"/>
    </ligand>
</feature>
<dbReference type="GO" id="GO:0009117">
    <property type="term" value="P:nucleotide metabolic process"/>
    <property type="evidence" value="ECO:0007669"/>
    <property type="project" value="UniProtKB-KW"/>
</dbReference>
<comment type="cofactor">
    <cofactor evidence="10">
        <name>Mg(2+)</name>
        <dbReference type="ChEBI" id="CHEBI:18420"/>
    </cofactor>
    <text evidence="10">Binds 1 Mg(2+) ion per subunit.</text>
</comment>
<feature type="binding site" evidence="10">
    <location>
        <begin position="9"/>
        <end position="14"/>
    </location>
    <ligand>
        <name>substrate</name>
    </ligand>
</feature>
<evidence type="ECO:0000313" key="12">
    <source>
        <dbReference type="EMBL" id="AQT70211.1"/>
    </source>
</evidence>
<comment type="catalytic activity">
    <reaction evidence="10">
        <text>ITP + H2O = IMP + diphosphate + H(+)</text>
        <dbReference type="Rhea" id="RHEA:29399"/>
        <dbReference type="ChEBI" id="CHEBI:15377"/>
        <dbReference type="ChEBI" id="CHEBI:15378"/>
        <dbReference type="ChEBI" id="CHEBI:33019"/>
        <dbReference type="ChEBI" id="CHEBI:58053"/>
        <dbReference type="ChEBI" id="CHEBI:61402"/>
        <dbReference type="EC" id="3.6.1.66"/>
    </reaction>
</comment>
<keyword evidence="3 10" id="KW-0479">Metal-binding</keyword>
<evidence type="ECO:0000256" key="10">
    <source>
        <dbReference type="HAMAP-Rule" id="MF_01405"/>
    </source>
</evidence>
<comment type="subunit">
    <text evidence="2 10">Homodimer.</text>
</comment>
<dbReference type="RefSeq" id="WP_146663819.1">
    <property type="nucleotide sequence ID" value="NZ_CP019791.1"/>
</dbReference>
<evidence type="ECO:0000313" key="13">
    <source>
        <dbReference type="Proteomes" id="UP000189674"/>
    </source>
</evidence>
<dbReference type="SUPFAM" id="SSF52972">
    <property type="entry name" value="ITPase-like"/>
    <property type="match status" value="1"/>
</dbReference>
<dbReference type="GO" id="GO:0036220">
    <property type="term" value="F:ITP diphosphatase activity"/>
    <property type="evidence" value="ECO:0007669"/>
    <property type="project" value="UniProtKB-UniRule"/>
</dbReference>
<dbReference type="EC" id="3.6.1.66" evidence="10"/>
<feature type="active site" description="Proton acceptor" evidence="10">
    <location>
        <position position="70"/>
    </location>
</feature>
<evidence type="ECO:0000256" key="6">
    <source>
        <dbReference type="ARBA" id="ARBA00022842"/>
    </source>
</evidence>
<comment type="catalytic activity">
    <reaction evidence="9 10">
        <text>XTP + H2O = XMP + diphosphate + H(+)</text>
        <dbReference type="Rhea" id="RHEA:28610"/>
        <dbReference type="ChEBI" id="CHEBI:15377"/>
        <dbReference type="ChEBI" id="CHEBI:15378"/>
        <dbReference type="ChEBI" id="CHEBI:33019"/>
        <dbReference type="ChEBI" id="CHEBI:57464"/>
        <dbReference type="ChEBI" id="CHEBI:61314"/>
        <dbReference type="EC" id="3.6.1.66"/>
    </reaction>
</comment>
<feature type="binding site" evidence="10">
    <location>
        <position position="183"/>
    </location>
    <ligand>
        <name>substrate</name>
    </ligand>
</feature>
<gene>
    <name evidence="12" type="primary">rdgB</name>
    <name evidence="12" type="ORF">STSP2_03417</name>
</gene>
<proteinExistence type="inferred from homology"/>
<evidence type="ECO:0000256" key="7">
    <source>
        <dbReference type="ARBA" id="ARBA00023080"/>
    </source>
</evidence>
<keyword evidence="6 10" id="KW-0460">Magnesium</keyword>
<evidence type="ECO:0000256" key="1">
    <source>
        <dbReference type="ARBA" id="ARBA00008023"/>
    </source>
</evidence>
<keyword evidence="4 10" id="KW-0547">Nucleotide-binding</keyword>
<keyword evidence="7 10" id="KW-0546">Nucleotide metabolism</keyword>
<organism evidence="12 13">
    <name type="scientific">Anaerohalosphaera lusitana</name>
    <dbReference type="NCBI Taxonomy" id="1936003"/>
    <lineage>
        <taxon>Bacteria</taxon>
        <taxon>Pseudomonadati</taxon>
        <taxon>Planctomycetota</taxon>
        <taxon>Phycisphaerae</taxon>
        <taxon>Sedimentisphaerales</taxon>
        <taxon>Anaerohalosphaeraceae</taxon>
        <taxon>Anaerohalosphaera</taxon>
    </lineage>
</organism>
<reference evidence="13" key="1">
    <citation type="submission" date="2017-02" db="EMBL/GenBank/DDBJ databases">
        <title>Comparative genomics and description of representatives of a novel lineage of planctomycetes thriving in anoxic sediments.</title>
        <authorList>
            <person name="Spring S."/>
            <person name="Bunk B."/>
            <person name="Sproer C."/>
        </authorList>
    </citation>
    <scope>NUCLEOTIDE SEQUENCE [LARGE SCALE GENOMIC DNA]</scope>
    <source>
        <strain evidence="13">ST-NAGAB-D1</strain>
    </source>
</reference>
<name>A0A1U9NQK5_9BACT</name>
<dbReference type="Pfam" id="PF01725">
    <property type="entry name" value="Ham1p_like"/>
    <property type="match status" value="1"/>
</dbReference>
<evidence type="ECO:0000256" key="4">
    <source>
        <dbReference type="ARBA" id="ARBA00022741"/>
    </source>
</evidence>
<comment type="catalytic activity">
    <reaction evidence="8 10">
        <text>dITP + H2O = dIMP + diphosphate + H(+)</text>
        <dbReference type="Rhea" id="RHEA:28342"/>
        <dbReference type="ChEBI" id="CHEBI:15377"/>
        <dbReference type="ChEBI" id="CHEBI:15378"/>
        <dbReference type="ChEBI" id="CHEBI:33019"/>
        <dbReference type="ChEBI" id="CHEBI:61194"/>
        <dbReference type="ChEBI" id="CHEBI:61382"/>
        <dbReference type="EC" id="3.6.1.66"/>
    </reaction>
</comment>
<sequence>MSRRILVASTNPGKMRELSALLDLDIEWLTLKDFPDVPEVVEDGKTFEENSRKKALGYANATGEWTIADDSGLAVDALDGAPGIHSARFSGPKDPAEQRSLIDHRNIAKVLELMKDVPESERTARFVCCICLAAPGRVLVETRGTMEGIITKKEIGTGGFGYDPIMFIPEKNKTAAELSADEKNELSHRGEAIKKLKPSLQDILRTNA</sequence>
<accession>A0A1U9NQK5</accession>
<dbReference type="GO" id="GO:0036222">
    <property type="term" value="F:XTP diphosphatase activity"/>
    <property type="evidence" value="ECO:0007669"/>
    <property type="project" value="UniProtKB-UniRule"/>
</dbReference>
<dbReference type="STRING" id="1936003.STSP2_03417"/>
<feature type="binding site" evidence="10">
    <location>
        <begin position="160"/>
        <end position="163"/>
    </location>
    <ligand>
        <name>substrate</name>
    </ligand>
</feature>
<dbReference type="CDD" id="cd00515">
    <property type="entry name" value="HAM1"/>
    <property type="match status" value="1"/>
</dbReference>
<dbReference type="NCBIfam" id="NF011397">
    <property type="entry name" value="PRK14822.1"/>
    <property type="match status" value="1"/>
</dbReference>
<dbReference type="AlphaFoldDB" id="A0A1U9NQK5"/>
<dbReference type="GO" id="GO:0009146">
    <property type="term" value="P:purine nucleoside triphosphate catabolic process"/>
    <property type="evidence" value="ECO:0007669"/>
    <property type="project" value="UniProtKB-UniRule"/>
</dbReference>
<dbReference type="PANTHER" id="PTHR11067">
    <property type="entry name" value="INOSINE TRIPHOSPHATE PYROPHOSPHATASE/HAM1 PROTEIN"/>
    <property type="match status" value="1"/>
</dbReference>
<dbReference type="Gene3D" id="3.90.950.10">
    <property type="match status" value="1"/>
</dbReference>
<evidence type="ECO:0000256" key="11">
    <source>
        <dbReference type="RuleBase" id="RU003781"/>
    </source>
</evidence>
<dbReference type="GO" id="GO:0046872">
    <property type="term" value="F:metal ion binding"/>
    <property type="evidence" value="ECO:0007669"/>
    <property type="project" value="UniProtKB-KW"/>
</dbReference>
<dbReference type="NCBIfam" id="TIGR00042">
    <property type="entry name" value="RdgB/HAM1 family non-canonical purine NTP pyrophosphatase"/>
    <property type="match status" value="1"/>
</dbReference>
<dbReference type="HAMAP" id="MF_01405">
    <property type="entry name" value="Non_canon_purine_NTPase"/>
    <property type="match status" value="1"/>
</dbReference>
<dbReference type="GO" id="GO:0017111">
    <property type="term" value="F:ribonucleoside triphosphate phosphatase activity"/>
    <property type="evidence" value="ECO:0007669"/>
    <property type="project" value="InterPro"/>
</dbReference>
<evidence type="ECO:0000256" key="5">
    <source>
        <dbReference type="ARBA" id="ARBA00022801"/>
    </source>
</evidence>
<keyword evidence="5 10" id="KW-0378">Hydrolase</keyword>
<comment type="function">
    <text evidence="10">Pyrophosphatase that catalyzes the hydrolysis of nucleoside triphosphates to their monophosphate derivatives, with a high preference for the non-canonical purine nucleotides XTP (xanthosine triphosphate), dITP (deoxyinosine triphosphate) and ITP. Seems to function as a house-cleaning enzyme that removes non-canonical purine nucleotides from the nucleotide pool, thus preventing their incorporation into DNA/RNA and avoiding chromosomal lesions.</text>
</comment>
<evidence type="ECO:0000256" key="3">
    <source>
        <dbReference type="ARBA" id="ARBA00022723"/>
    </source>
</evidence>
<dbReference type="GO" id="GO:0000166">
    <property type="term" value="F:nucleotide binding"/>
    <property type="evidence" value="ECO:0007669"/>
    <property type="project" value="UniProtKB-KW"/>
</dbReference>
<dbReference type="PANTHER" id="PTHR11067:SF9">
    <property type="entry name" value="INOSINE TRIPHOSPHATE PYROPHOSPHATASE"/>
    <property type="match status" value="1"/>
</dbReference>
<dbReference type="GO" id="GO:0035870">
    <property type="term" value="F:dITP diphosphatase activity"/>
    <property type="evidence" value="ECO:0007669"/>
    <property type="project" value="UniProtKB-UniRule"/>
</dbReference>
<dbReference type="KEGG" id="alus:STSP2_03417"/>
<dbReference type="InterPro" id="IPR002637">
    <property type="entry name" value="RdgB/HAM1"/>
</dbReference>
<dbReference type="FunFam" id="3.90.950.10:FF:000001">
    <property type="entry name" value="dITP/XTP pyrophosphatase"/>
    <property type="match status" value="1"/>
</dbReference>
<feature type="binding site" evidence="10">
    <location>
        <position position="71"/>
    </location>
    <ligand>
        <name>substrate</name>
    </ligand>
</feature>
<evidence type="ECO:0000256" key="8">
    <source>
        <dbReference type="ARBA" id="ARBA00051875"/>
    </source>
</evidence>
<dbReference type="EMBL" id="CP019791">
    <property type="protein sequence ID" value="AQT70211.1"/>
    <property type="molecule type" value="Genomic_DNA"/>
</dbReference>
<evidence type="ECO:0000256" key="2">
    <source>
        <dbReference type="ARBA" id="ARBA00011738"/>
    </source>
</evidence>
<keyword evidence="13" id="KW-1185">Reference proteome</keyword>
<feature type="binding site" evidence="10">
    <location>
        <begin position="188"/>
        <end position="189"/>
    </location>
    <ligand>
        <name>substrate</name>
    </ligand>
</feature>
<dbReference type="InterPro" id="IPR020922">
    <property type="entry name" value="dITP/XTP_pyrophosphatase"/>
</dbReference>